<evidence type="ECO:0000259" key="8">
    <source>
        <dbReference type="Pfam" id="PF00462"/>
    </source>
</evidence>
<dbReference type="CDD" id="cd03418">
    <property type="entry name" value="GRX_GRXb_1_3_like"/>
    <property type="match status" value="1"/>
</dbReference>
<dbReference type="OrthoDB" id="9814618at2"/>
<dbReference type="Gene3D" id="3.40.30.10">
    <property type="entry name" value="Glutaredoxin"/>
    <property type="match status" value="1"/>
</dbReference>
<dbReference type="InterPro" id="IPR011900">
    <property type="entry name" value="GRX_bact"/>
</dbReference>
<evidence type="ECO:0000256" key="3">
    <source>
        <dbReference type="ARBA" id="ARBA00022448"/>
    </source>
</evidence>
<dbReference type="EMBL" id="CP029353">
    <property type="protein sequence ID" value="AWK86175.1"/>
    <property type="molecule type" value="Genomic_DNA"/>
</dbReference>
<sequence length="87" mass="9675">MAEVVIYTTPFCPYCSRAKRLLDSKGVSYEEIDLYMHPGRRDEMVQRAEGRTTVPQIFIDGKPYGGCDDIHALDRAGKLDPVLGLGA</sequence>
<dbReference type="PROSITE" id="PS00195">
    <property type="entry name" value="GLUTAREDOXIN_1"/>
    <property type="match status" value="1"/>
</dbReference>
<keyword evidence="3 7" id="KW-0813">Transport</keyword>
<dbReference type="PANTHER" id="PTHR45694:SF18">
    <property type="entry name" value="GLUTAREDOXIN-1-RELATED"/>
    <property type="match status" value="1"/>
</dbReference>
<proteinExistence type="inferred from homology"/>
<gene>
    <name evidence="9" type="primary">grxC</name>
    <name evidence="9" type="ORF">DEW08_07830</name>
</gene>
<accession>A0A2S2CP18</accession>
<keyword evidence="4 7" id="KW-0249">Electron transport</keyword>
<dbReference type="PRINTS" id="PR00160">
    <property type="entry name" value="GLUTAREDOXIN"/>
</dbReference>
<comment type="function">
    <text evidence="1 7">Has a glutathione-disulfide oxidoreductase activity in the presence of NADPH and glutathione reductase. Reduces low molecular weight disulfides and proteins.</text>
</comment>
<dbReference type="InterPro" id="IPR036249">
    <property type="entry name" value="Thioredoxin-like_sf"/>
</dbReference>
<keyword evidence="10" id="KW-1185">Reference proteome</keyword>
<dbReference type="InterPro" id="IPR002109">
    <property type="entry name" value="Glutaredoxin"/>
</dbReference>
<protein>
    <recommendedName>
        <fullName evidence="7">Glutaredoxin</fullName>
    </recommendedName>
</protein>
<dbReference type="PANTHER" id="PTHR45694">
    <property type="entry name" value="GLUTAREDOXIN 2"/>
    <property type="match status" value="1"/>
</dbReference>
<dbReference type="GO" id="GO:0034599">
    <property type="term" value="P:cellular response to oxidative stress"/>
    <property type="evidence" value="ECO:0007669"/>
    <property type="project" value="TreeGrafter"/>
</dbReference>
<evidence type="ECO:0000256" key="5">
    <source>
        <dbReference type="ARBA" id="ARBA00023157"/>
    </source>
</evidence>
<evidence type="ECO:0000256" key="6">
    <source>
        <dbReference type="ARBA" id="ARBA00023284"/>
    </source>
</evidence>
<keyword evidence="7" id="KW-0963">Cytoplasm</keyword>
<evidence type="ECO:0000256" key="2">
    <source>
        <dbReference type="ARBA" id="ARBA00007787"/>
    </source>
</evidence>
<dbReference type="AlphaFoldDB" id="A0A2S2CP18"/>
<keyword evidence="6 7" id="KW-0676">Redox-active center</keyword>
<name>A0A2S2CP18_9PROT</name>
<dbReference type="GO" id="GO:0045454">
    <property type="term" value="P:cell redox homeostasis"/>
    <property type="evidence" value="ECO:0007669"/>
    <property type="project" value="InterPro"/>
</dbReference>
<dbReference type="KEGG" id="azz:DEW08_07830"/>
<dbReference type="RefSeq" id="WP_109325980.1">
    <property type="nucleotide sequence ID" value="NZ_CP029353.1"/>
</dbReference>
<organism evidence="9 10">
    <name type="scientific">Azospirillum thermophilum</name>
    <dbReference type="NCBI Taxonomy" id="2202148"/>
    <lineage>
        <taxon>Bacteria</taxon>
        <taxon>Pseudomonadati</taxon>
        <taxon>Pseudomonadota</taxon>
        <taxon>Alphaproteobacteria</taxon>
        <taxon>Rhodospirillales</taxon>
        <taxon>Azospirillaceae</taxon>
        <taxon>Azospirillum</taxon>
    </lineage>
</organism>
<evidence type="ECO:0000256" key="1">
    <source>
        <dbReference type="ARBA" id="ARBA00002549"/>
    </source>
</evidence>
<dbReference type="InterPro" id="IPR014025">
    <property type="entry name" value="Glutaredoxin_subgr"/>
</dbReference>
<feature type="domain" description="Glutaredoxin" evidence="8">
    <location>
        <begin position="4"/>
        <end position="62"/>
    </location>
</feature>
<dbReference type="NCBIfam" id="TIGR02181">
    <property type="entry name" value="GRX_bact"/>
    <property type="match status" value="1"/>
</dbReference>
<comment type="similarity">
    <text evidence="2 7">Belongs to the glutaredoxin family.</text>
</comment>
<evidence type="ECO:0000256" key="7">
    <source>
        <dbReference type="RuleBase" id="RU364065"/>
    </source>
</evidence>
<keyword evidence="5" id="KW-1015">Disulfide bond</keyword>
<evidence type="ECO:0000256" key="4">
    <source>
        <dbReference type="ARBA" id="ARBA00022982"/>
    </source>
</evidence>
<dbReference type="Proteomes" id="UP000245629">
    <property type="component" value="Chromosome 2"/>
</dbReference>
<evidence type="ECO:0000313" key="9">
    <source>
        <dbReference type="EMBL" id="AWK86175.1"/>
    </source>
</evidence>
<dbReference type="SUPFAM" id="SSF52833">
    <property type="entry name" value="Thioredoxin-like"/>
    <property type="match status" value="1"/>
</dbReference>
<dbReference type="PROSITE" id="PS51354">
    <property type="entry name" value="GLUTAREDOXIN_2"/>
    <property type="match status" value="1"/>
</dbReference>
<evidence type="ECO:0000313" key="10">
    <source>
        <dbReference type="Proteomes" id="UP000245629"/>
    </source>
</evidence>
<dbReference type="GO" id="GO:0005737">
    <property type="term" value="C:cytoplasm"/>
    <property type="evidence" value="ECO:0007669"/>
    <property type="project" value="TreeGrafter"/>
</dbReference>
<dbReference type="Pfam" id="PF00462">
    <property type="entry name" value="Glutaredoxin"/>
    <property type="match status" value="1"/>
</dbReference>
<dbReference type="GO" id="GO:0015038">
    <property type="term" value="F:glutathione disulfide oxidoreductase activity"/>
    <property type="evidence" value="ECO:0007669"/>
    <property type="project" value="UniProtKB-UniRule"/>
</dbReference>
<dbReference type="InterPro" id="IPR011767">
    <property type="entry name" value="GLR_AS"/>
</dbReference>
<reference evidence="10" key="1">
    <citation type="submission" date="2018-05" db="EMBL/GenBank/DDBJ databases">
        <title>Azospirillum thermophila sp. nov., a novel isolated from hot spring.</title>
        <authorList>
            <person name="Zhao Z."/>
        </authorList>
    </citation>
    <scope>NUCLEOTIDE SEQUENCE [LARGE SCALE GENOMIC DNA]</scope>
    <source>
        <strain evidence="10">CFH 70021</strain>
    </source>
</reference>